<name>A0ABV0NV35_9TELE</name>
<organism evidence="2 3">
    <name type="scientific">Goodea atripinnis</name>
    <dbReference type="NCBI Taxonomy" id="208336"/>
    <lineage>
        <taxon>Eukaryota</taxon>
        <taxon>Metazoa</taxon>
        <taxon>Chordata</taxon>
        <taxon>Craniata</taxon>
        <taxon>Vertebrata</taxon>
        <taxon>Euteleostomi</taxon>
        <taxon>Actinopterygii</taxon>
        <taxon>Neopterygii</taxon>
        <taxon>Teleostei</taxon>
        <taxon>Neoteleostei</taxon>
        <taxon>Acanthomorphata</taxon>
        <taxon>Ovalentaria</taxon>
        <taxon>Atherinomorphae</taxon>
        <taxon>Cyprinodontiformes</taxon>
        <taxon>Goodeidae</taxon>
        <taxon>Goodea</taxon>
    </lineage>
</organism>
<proteinExistence type="predicted"/>
<evidence type="ECO:0000313" key="2">
    <source>
        <dbReference type="EMBL" id="MEQ2174087.1"/>
    </source>
</evidence>
<feature type="region of interest" description="Disordered" evidence="1">
    <location>
        <begin position="1"/>
        <end position="64"/>
    </location>
</feature>
<accession>A0ABV0NV35</accession>
<keyword evidence="3" id="KW-1185">Reference proteome</keyword>
<protein>
    <submittedName>
        <fullName evidence="2">Uncharacterized protein</fullName>
    </submittedName>
</protein>
<feature type="non-terminal residue" evidence="2">
    <location>
        <position position="1"/>
    </location>
</feature>
<sequence>SWKAGLSQRDGLGPPPRCLHPIAPGPFVTERNISLAGRANNGEVGKRDSGDPPPPASRRSDNFH</sequence>
<evidence type="ECO:0000313" key="3">
    <source>
        <dbReference type="Proteomes" id="UP001476798"/>
    </source>
</evidence>
<evidence type="ECO:0000256" key="1">
    <source>
        <dbReference type="SAM" id="MobiDB-lite"/>
    </source>
</evidence>
<dbReference type="EMBL" id="JAHRIO010050148">
    <property type="protein sequence ID" value="MEQ2174087.1"/>
    <property type="molecule type" value="Genomic_DNA"/>
</dbReference>
<comment type="caution">
    <text evidence="2">The sequence shown here is derived from an EMBL/GenBank/DDBJ whole genome shotgun (WGS) entry which is preliminary data.</text>
</comment>
<dbReference type="Proteomes" id="UP001476798">
    <property type="component" value="Unassembled WGS sequence"/>
</dbReference>
<reference evidence="2 3" key="1">
    <citation type="submission" date="2021-06" db="EMBL/GenBank/DDBJ databases">
        <authorList>
            <person name="Palmer J.M."/>
        </authorList>
    </citation>
    <scope>NUCLEOTIDE SEQUENCE [LARGE SCALE GENOMIC DNA]</scope>
    <source>
        <strain evidence="2 3">GA_2019</strain>
        <tissue evidence="2">Muscle</tissue>
    </source>
</reference>
<gene>
    <name evidence="2" type="ORF">GOODEAATRI_004180</name>
</gene>